<dbReference type="OrthoDB" id="9802672at2"/>
<dbReference type="Gene3D" id="3.40.1360.10">
    <property type="match status" value="1"/>
</dbReference>
<dbReference type="Pfam" id="PF21176">
    <property type="entry name" value="RecR_HhH"/>
    <property type="match status" value="1"/>
</dbReference>
<keyword evidence="1 7" id="KW-0479">Metal-binding</keyword>
<feature type="domain" description="Toprim" evidence="8">
    <location>
        <begin position="77"/>
        <end position="172"/>
    </location>
</feature>
<evidence type="ECO:0000256" key="5">
    <source>
        <dbReference type="ARBA" id="ARBA00023172"/>
    </source>
</evidence>
<dbReference type="PANTHER" id="PTHR30446:SF0">
    <property type="entry name" value="RECOMBINATION PROTEIN RECR"/>
    <property type="match status" value="1"/>
</dbReference>
<comment type="similarity">
    <text evidence="7">Belongs to the RecR family.</text>
</comment>
<keyword evidence="4 7" id="KW-0862">Zinc</keyword>
<dbReference type="Pfam" id="PF21175">
    <property type="entry name" value="RecR_C"/>
    <property type="match status" value="1"/>
</dbReference>
<dbReference type="Gene3D" id="3.30.60.80">
    <property type="match status" value="1"/>
</dbReference>
<evidence type="ECO:0000256" key="4">
    <source>
        <dbReference type="ARBA" id="ARBA00022833"/>
    </source>
</evidence>
<keyword evidence="3 7" id="KW-0863">Zinc-finger</keyword>
<dbReference type="HAMAP" id="MF_00017">
    <property type="entry name" value="RecR"/>
    <property type="match status" value="1"/>
</dbReference>
<dbReference type="AlphaFoldDB" id="A0A1T4NNR8"/>
<dbReference type="InterPro" id="IPR006171">
    <property type="entry name" value="TOPRIM_dom"/>
</dbReference>
<dbReference type="PROSITE" id="PS01300">
    <property type="entry name" value="RECR"/>
    <property type="match status" value="1"/>
</dbReference>
<dbReference type="InterPro" id="IPR034137">
    <property type="entry name" value="TOPRIM_RecR"/>
</dbReference>
<dbReference type="GO" id="GO:0006310">
    <property type="term" value="P:DNA recombination"/>
    <property type="evidence" value="ECO:0007669"/>
    <property type="project" value="UniProtKB-UniRule"/>
</dbReference>
<dbReference type="Pfam" id="PF13662">
    <property type="entry name" value="Toprim_4"/>
    <property type="match status" value="1"/>
</dbReference>
<dbReference type="RefSeq" id="WP_078931018.1">
    <property type="nucleotide sequence ID" value="NZ_CAMFAQ010000016.1"/>
</dbReference>
<evidence type="ECO:0000256" key="3">
    <source>
        <dbReference type="ARBA" id="ARBA00022771"/>
    </source>
</evidence>
<protein>
    <recommendedName>
        <fullName evidence="7">Recombination protein RecR</fullName>
    </recommendedName>
</protein>
<dbReference type="NCBIfam" id="TIGR00615">
    <property type="entry name" value="recR"/>
    <property type="match status" value="1"/>
</dbReference>
<dbReference type="CDD" id="cd01025">
    <property type="entry name" value="TOPRIM_recR"/>
    <property type="match status" value="1"/>
</dbReference>
<evidence type="ECO:0000313" key="9">
    <source>
        <dbReference type="EMBL" id="SJZ80418.1"/>
    </source>
</evidence>
<dbReference type="GO" id="GO:0003677">
    <property type="term" value="F:DNA binding"/>
    <property type="evidence" value="ECO:0007669"/>
    <property type="project" value="UniProtKB-UniRule"/>
</dbReference>
<dbReference type="GO" id="GO:0008270">
    <property type="term" value="F:zinc ion binding"/>
    <property type="evidence" value="ECO:0007669"/>
    <property type="project" value="UniProtKB-KW"/>
</dbReference>
<accession>A0A1T4NNR8</accession>
<dbReference type="InterPro" id="IPR015967">
    <property type="entry name" value="Rcmb_RecR_Znf"/>
</dbReference>
<dbReference type="GO" id="GO:0006281">
    <property type="term" value="P:DNA repair"/>
    <property type="evidence" value="ECO:0007669"/>
    <property type="project" value="UniProtKB-UniRule"/>
</dbReference>
<dbReference type="Gene3D" id="6.10.250.240">
    <property type="match status" value="1"/>
</dbReference>
<dbReference type="InterPro" id="IPR000093">
    <property type="entry name" value="DNA_Rcmb_RecR"/>
</dbReference>
<dbReference type="SMART" id="SM00493">
    <property type="entry name" value="TOPRIM"/>
    <property type="match status" value="1"/>
</dbReference>
<keyword evidence="5 7" id="KW-0233">DNA recombination</keyword>
<name>A0A1T4NNR8_9SPIR</name>
<evidence type="ECO:0000256" key="7">
    <source>
        <dbReference type="HAMAP-Rule" id="MF_00017"/>
    </source>
</evidence>
<keyword evidence="6 7" id="KW-0234">DNA repair</keyword>
<sequence length="195" mass="21238">MNAIDELTDSFSRLPGIGKKSAARLVNYILKADNLWVKRFASQIDHLQEIIKPCSICGSWTENDPCPICSDPLRDRSVICVVEQPQDVNTIDSSREFNGLFHVLGGVIAPLEGIGPSQLRIAGLVERVKSGTIKEVILATNPTVEGDTTAMYIQRVLAPTGVKVTRLASGLPVGGDLEYIDKLTLARSFRGRSSF</sequence>
<evidence type="ECO:0000259" key="8">
    <source>
        <dbReference type="PROSITE" id="PS50880"/>
    </source>
</evidence>
<evidence type="ECO:0000256" key="2">
    <source>
        <dbReference type="ARBA" id="ARBA00022763"/>
    </source>
</evidence>
<organism evidence="9 10">
    <name type="scientific">Treponema berlinense</name>
    <dbReference type="NCBI Taxonomy" id="225004"/>
    <lineage>
        <taxon>Bacteria</taxon>
        <taxon>Pseudomonadati</taxon>
        <taxon>Spirochaetota</taxon>
        <taxon>Spirochaetia</taxon>
        <taxon>Spirochaetales</taxon>
        <taxon>Treponemataceae</taxon>
        <taxon>Treponema</taxon>
    </lineage>
</organism>
<feature type="zinc finger region" description="C4-type" evidence="7">
    <location>
        <begin position="54"/>
        <end position="69"/>
    </location>
</feature>
<comment type="function">
    <text evidence="7">May play a role in DNA repair. It seems to be involved in an RecBC-independent recombinational process of DNA repair. It may act with RecF and RecO.</text>
</comment>
<keyword evidence="2 7" id="KW-0227">DNA damage</keyword>
<dbReference type="SUPFAM" id="SSF111304">
    <property type="entry name" value="Recombination protein RecR"/>
    <property type="match status" value="1"/>
</dbReference>
<proteinExistence type="inferred from homology"/>
<dbReference type="Proteomes" id="UP000190395">
    <property type="component" value="Unassembled WGS sequence"/>
</dbReference>
<dbReference type="Pfam" id="PF02132">
    <property type="entry name" value="RecR_ZnF"/>
    <property type="match status" value="1"/>
</dbReference>
<reference evidence="9 10" key="1">
    <citation type="submission" date="2017-02" db="EMBL/GenBank/DDBJ databases">
        <authorList>
            <person name="Peterson S.W."/>
        </authorList>
    </citation>
    <scope>NUCLEOTIDE SEQUENCE [LARGE SCALE GENOMIC DNA]</scope>
    <source>
        <strain evidence="9 10">ATCC BAA-909</strain>
    </source>
</reference>
<evidence type="ECO:0000313" key="10">
    <source>
        <dbReference type="Proteomes" id="UP000190395"/>
    </source>
</evidence>
<dbReference type="EMBL" id="FUXC01000006">
    <property type="protein sequence ID" value="SJZ80418.1"/>
    <property type="molecule type" value="Genomic_DNA"/>
</dbReference>
<evidence type="ECO:0000256" key="1">
    <source>
        <dbReference type="ARBA" id="ARBA00022723"/>
    </source>
</evidence>
<dbReference type="Gene3D" id="1.10.8.420">
    <property type="entry name" value="RecR Domain 1"/>
    <property type="match status" value="1"/>
</dbReference>
<dbReference type="PANTHER" id="PTHR30446">
    <property type="entry name" value="RECOMBINATION PROTEIN RECR"/>
    <property type="match status" value="1"/>
</dbReference>
<dbReference type="InterPro" id="IPR023627">
    <property type="entry name" value="Rcmb_RecR"/>
</dbReference>
<gene>
    <name evidence="7" type="primary">recR</name>
    <name evidence="9" type="ORF">SAMN02745152_01277</name>
</gene>
<dbReference type="GeneID" id="303367519"/>
<evidence type="ECO:0000256" key="6">
    <source>
        <dbReference type="ARBA" id="ARBA00023204"/>
    </source>
</evidence>
<dbReference type="PROSITE" id="PS50880">
    <property type="entry name" value="TOPRIM"/>
    <property type="match status" value="1"/>
</dbReference>
<keyword evidence="10" id="KW-1185">Reference proteome</keyword>
<dbReference type="STRING" id="225004.SAMN02745152_01277"/>